<comment type="subcellular location">
    <subcellularLocation>
        <location evidence="1">Membrane</location>
        <topology evidence="1">Single-pass type I membrane protein</topology>
    </subcellularLocation>
</comment>
<dbReference type="AlphaFoldDB" id="A0AAE1MAE1"/>
<evidence type="ECO:0000259" key="14">
    <source>
        <dbReference type="PROSITE" id="PS50011"/>
    </source>
</evidence>
<comment type="caution">
    <text evidence="15">The sequence shown here is derived from an EMBL/GenBank/DDBJ whole genome shotgun (WGS) entry which is preliminary data.</text>
</comment>
<accession>A0AAE1MAE1</accession>
<evidence type="ECO:0000256" key="5">
    <source>
        <dbReference type="ARBA" id="ARBA00022729"/>
    </source>
</evidence>
<dbReference type="Pfam" id="PF07714">
    <property type="entry name" value="PK_Tyr_Ser-Thr"/>
    <property type="match status" value="1"/>
</dbReference>
<name>A0AAE1MAE1_9FABA</name>
<evidence type="ECO:0000256" key="9">
    <source>
        <dbReference type="ARBA" id="ARBA00022989"/>
    </source>
</evidence>
<dbReference type="Proteomes" id="UP001293593">
    <property type="component" value="Unassembled WGS sequence"/>
</dbReference>
<protein>
    <recommendedName>
        <fullName evidence="14">Protein kinase domain-containing protein</fullName>
    </recommendedName>
</protein>
<keyword evidence="3" id="KW-0808">Transferase</keyword>
<dbReference type="InterPro" id="IPR011009">
    <property type="entry name" value="Kinase-like_dom_sf"/>
</dbReference>
<feature type="domain" description="Protein kinase" evidence="14">
    <location>
        <begin position="3"/>
        <end position="143"/>
    </location>
</feature>
<dbReference type="PROSITE" id="PS00107">
    <property type="entry name" value="PROTEIN_KINASE_ATP"/>
    <property type="match status" value="1"/>
</dbReference>
<dbReference type="GO" id="GO:0004674">
    <property type="term" value="F:protein serine/threonine kinase activity"/>
    <property type="evidence" value="ECO:0007669"/>
    <property type="project" value="UniProtKB-KW"/>
</dbReference>
<evidence type="ECO:0000256" key="7">
    <source>
        <dbReference type="ARBA" id="ARBA00022777"/>
    </source>
</evidence>
<dbReference type="EMBL" id="JAWXYG010000012">
    <property type="protein sequence ID" value="KAK4257814.1"/>
    <property type="molecule type" value="Genomic_DNA"/>
</dbReference>
<dbReference type="SUPFAM" id="SSF56112">
    <property type="entry name" value="Protein kinase-like (PK-like)"/>
    <property type="match status" value="1"/>
</dbReference>
<gene>
    <name evidence="15" type="ORF">QN277_007352</name>
</gene>
<comment type="similarity">
    <text evidence="13">Belongs to the protein kinase superfamily.</text>
</comment>
<evidence type="ECO:0000313" key="16">
    <source>
        <dbReference type="Proteomes" id="UP001293593"/>
    </source>
</evidence>
<sequence length="143" mass="16155">MTQNFKNKLGEGGFATVYKGKLRSGPDVAIKMLGKSNKANNGQDFMSEVATIGRIHHFNVVHLVGFCVEGTKRALIYEFMSRGSLDKYIFSKEENKSLSYRKIYEIALGAARGITYLHHGCEMQILHFDIKPHNILLDENFTP</sequence>
<reference evidence="15" key="1">
    <citation type="submission" date="2023-10" db="EMBL/GenBank/DDBJ databases">
        <title>Chromosome-level genome of the transformable northern wattle, Acacia crassicarpa.</title>
        <authorList>
            <person name="Massaro I."/>
            <person name="Sinha N.R."/>
            <person name="Poethig S."/>
            <person name="Leichty A.R."/>
        </authorList>
    </citation>
    <scope>NUCLEOTIDE SEQUENCE</scope>
    <source>
        <strain evidence="15">Acra3RX</strain>
        <tissue evidence="15">Leaf</tissue>
    </source>
</reference>
<dbReference type="PROSITE" id="PS00108">
    <property type="entry name" value="PROTEIN_KINASE_ST"/>
    <property type="match status" value="1"/>
</dbReference>
<dbReference type="PROSITE" id="PS50011">
    <property type="entry name" value="PROTEIN_KINASE_DOM"/>
    <property type="match status" value="1"/>
</dbReference>
<evidence type="ECO:0000256" key="6">
    <source>
        <dbReference type="ARBA" id="ARBA00022741"/>
    </source>
</evidence>
<dbReference type="InterPro" id="IPR008271">
    <property type="entry name" value="Ser/Thr_kinase_AS"/>
</dbReference>
<dbReference type="InterPro" id="IPR001245">
    <property type="entry name" value="Ser-Thr/Tyr_kinase_cat_dom"/>
</dbReference>
<keyword evidence="11" id="KW-0325">Glycoprotein</keyword>
<organism evidence="15 16">
    <name type="scientific">Acacia crassicarpa</name>
    <name type="common">northern wattle</name>
    <dbReference type="NCBI Taxonomy" id="499986"/>
    <lineage>
        <taxon>Eukaryota</taxon>
        <taxon>Viridiplantae</taxon>
        <taxon>Streptophyta</taxon>
        <taxon>Embryophyta</taxon>
        <taxon>Tracheophyta</taxon>
        <taxon>Spermatophyta</taxon>
        <taxon>Magnoliopsida</taxon>
        <taxon>eudicotyledons</taxon>
        <taxon>Gunneridae</taxon>
        <taxon>Pentapetalae</taxon>
        <taxon>rosids</taxon>
        <taxon>fabids</taxon>
        <taxon>Fabales</taxon>
        <taxon>Fabaceae</taxon>
        <taxon>Caesalpinioideae</taxon>
        <taxon>mimosoid clade</taxon>
        <taxon>Acacieae</taxon>
        <taxon>Acacia</taxon>
    </lineage>
</organism>
<evidence type="ECO:0000256" key="2">
    <source>
        <dbReference type="ARBA" id="ARBA00022527"/>
    </source>
</evidence>
<evidence type="ECO:0000256" key="8">
    <source>
        <dbReference type="ARBA" id="ARBA00022840"/>
    </source>
</evidence>
<evidence type="ECO:0000313" key="15">
    <source>
        <dbReference type="EMBL" id="KAK4257814.1"/>
    </source>
</evidence>
<evidence type="ECO:0000256" key="3">
    <source>
        <dbReference type="ARBA" id="ARBA00022679"/>
    </source>
</evidence>
<evidence type="ECO:0000256" key="13">
    <source>
        <dbReference type="RuleBase" id="RU000304"/>
    </source>
</evidence>
<keyword evidence="9" id="KW-1133">Transmembrane helix</keyword>
<dbReference type="InterPro" id="IPR017441">
    <property type="entry name" value="Protein_kinase_ATP_BS"/>
</dbReference>
<proteinExistence type="inferred from homology"/>
<dbReference type="Gene3D" id="3.30.200.20">
    <property type="entry name" value="Phosphorylase Kinase, domain 1"/>
    <property type="match status" value="1"/>
</dbReference>
<dbReference type="GO" id="GO:0005524">
    <property type="term" value="F:ATP binding"/>
    <property type="evidence" value="ECO:0007669"/>
    <property type="project" value="UniProtKB-UniRule"/>
</dbReference>
<keyword evidence="2 13" id="KW-0723">Serine/threonine-protein kinase</keyword>
<dbReference type="PANTHER" id="PTHR27009">
    <property type="entry name" value="RUST RESISTANCE KINASE LR10-RELATED"/>
    <property type="match status" value="1"/>
</dbReference>
<feature type="binding site" evidence="12">
    <location>
        <position position="31"/>
    </location>
    <ligand>
        <name>ATP</name>
        <dbReference type="ChEBI" id="CHEBI:30616"/>
    </ligand>
</feature>
<evidence type="ECO:0000256" key="10">
    <source>
        <dbReference type="ARBA" id="ARBA00023136"/>
    </source>
</evidence>
<dbReference type="Gene3D" id="1.10.510.10">
    <property type="entry name" value="Transferase(Phosphotransferase) domain 1"/>
    <property type="match status" value="1"/>
</dbReference>
<evidence type="ECO:0000256" key="1">
    <source>
        <dbReference type="ARBA" id="ARBA00004479"/>
    </source>
</evidence>
<dbReference type="InterPro" id="IPR045874">
    <property type="entry name" value="LRK10/LRL21-25-like"/>
</dbReference>
<keyword evidence="4" id="KW-0812">Transmembrane</keyword>
<keyword evidence="10" id="KW-0472">Membrane</keyword>
<dbReference type="InterPro" id="IPR000719">
    <property type="entry name" value="Prot_kinase_dom"/>
</dbReference>
<dbReference type="SMART" id="SM00220">
    <property type="entry name" value="S_TKc"/>
    <property type="match status" value="1"/>
</dbReference>
<keyword evidence="5" id="KW-0732">Signal</keyword>
<dbReference type="GO" id="GO:0016020">
    <property type="term" value="C:membrane"/>
    <property type="evidence" value="ECO:0007669"/>
    <property type="project" value="UniProtKB-SubCell"/>
</dbReference>
<evidence type="ECO:0000256" key="12">
    <source>
        <dbReference type="PROSITE-ProRule" id="PRU10141"/>
    </source>
</evidence>
<evidence type="ECO:0000256" key="4">
    <source>
        <dbReference type="ARBA" id="ARBA00022692"/>
    </source>
</evidence>
<evidence type="ECO:0000256" key="11">
    <source>
        <dbReference type="ARBA" id="ARBA00023180"/>
    </source>
</evidence>
<keyword evidence="6 12" id="KW-0547">Nucleotide-binding</keyword>
<keyword evidence="7" id="KW-0418">Kinase</keyword>
<keyword evidence="16" id="KW-1185">Reference proteome</keyword>
<keyword evidence="8 12" id="KW-0067">ATP-binding</keyword>